<protein>
    <submittedName>
        <fullName evidence="2">Uncharacterized protein</fullName>
    </submittedName>
</protein>
<dbReference type="Gene3D" id="1.10.150.750">
    <property type="match status" value="1"/>
</dbReference>
<dbReference type="InterPro" id="IPR036412">
    <property type="entry name" value="HAD-like_sf"/>
</dbReference>
<dbReference type="InterPro" id="IPR023214">
    <property type="entry name" value="HAD_sf"/>
</dbReference>
<accession>A0ABP8LMQ1</accession>
<dbReference type="Gene3D" id="3.40.50.1000">
    <property type="entry name" value="HAD superfamily/HAD-like"/>
    <property type="match status" value="1"/>
</dbReference>
<evidence type="ECO:0000256" key="1">
    <source>
        <dbReference type="SAM" id="MobiDB-lite"/>
    </source>
</evidence>
<dbReference type="SUPFAM" id="SSF56784">
    <property type="entry name" value="HAD-like"/>
    <property type="match status" value="1"/>
</dbReference>
<organism evidence="2 3">
    <name type="scientific">Georgenia halophila</name>
    <dbReference type="NCBI Taxonomy" id="620889"/>
    <lineage>
        <taxon>Bacteria</taxon>
        <taxon>Bacillati</taxon>
        <taxon>Actinomycetota</taxon>
        <taxon>Actinomycetes</taxon>
        <taxon>Micrococcales</taxon>
        <taxon>Bogoriellaceae</taxon>
        <taxon>Georgenia</taxon>
    </lineage>
</organism>
<reference evidence="3" key="1">
    <citation type="journal article" date="2019" name="Int. J. Syst. Evol. Microbiol.">
        <title>The Global Catalogue of Microorganisms (GCM) 10K type strain sequencing project: providing services to taxonomists for standard genome sequencing and annotation.</title>
        <authorList>
            <consortium name="The Broad Institute Genomics Platform"/>
            <consortium name="The Broad Institute Genome Sequencing Center for Infectious Disease"/>
            <person name="Wu L."/>
            <person name="Ma J."/>
        </authorList>
    </citation>
    <scope>NUCLEOTIDE SEQUENCE [LARGE SCALE GENOMIC DNA]</scope>
    <source>
        <strain evidence="3">JCM 17810</strain>
    </source>
</reference>
<sequence>MPTHPDIDLVVLDVLGTLVDEPGGLRSSIREVAPDVGNDRVDDLVEVWQSHVAHQQREMLDGRRPYANSDVVDREAAEFVATRCGVTQPGDADPSQRPRPAAMALSALGGGRPKLQTGS</sequence>
<dbReference type="EMBL" id="BAABGN010000013">
    <property type="protein sequence ID" value="GAA4431796.1"/>
    <property type="molecule type" value="Genomic_DNA"/>
</dbReference>
<gene>
    <name evidence="2" type="ORF">GCM10023169_36720</name>
</gene>
<feature type="region of interest" description="Disordered" evidence="1">
    <location>
        <begin position="85"/>
        <end position="119"/>
    </location>
</feature>
<name>A0ABP8LMQ1_9MICO</name>
<evidence type="ECO:0000313" key="2">
    <source>
        <dbReference type="EMBL" id="GAA4431796.1"/>
    </source>
</evidence>
<proteinExistence type="predicted"/>
<keyword evidence="3" id="KW-1185">Reference proteome</keyword>
<comment type="caution">
    <text evidence="2">The sequence shown here is derived from an EMBL/GenBank/DDBJ whole genome shotgun (WGS) entry which is preliminary data.</text>
</comment>
<dbReference type="Proteomes" id="UP001500622">
    <property type="component" value="Unassembled WGS sequence"/>
</dbReference>
<evidence type="ECO:0000313" key="3">
    <source>
        <dbReference type="Proteomes" id="UP001500622"/>
    </source>
</evidence>